<gene>
    <name evidence="1" type="ORF">CEJ45_24210</name>
</gene>
<evidence type="ECO:0008006" key="3">
    <source>
        <dbReference type="Google" id="ProtNLM"/>
    </source>
</evidence>
<dbReference type="RefSeq" id="WP_088757531.1">
    <property type="nucleotide sequence ID" value="NZ_NJGV01000040.1"/>
</dbReference>
<dbReference type="AlphaFoldDB" id="A0A225SLJ9"/>
<name>A0A225SLJ9_9BURK</name>
<organism evidence="1 2">
    <name type="scientific">Herbaspirillum aquaticum</name>
    <dbReference type="NCBI Taxonomy" id="568783"/>
    <lineage>
        <taxon>Bacteria</taxon>
        <taxon>Pseudomonadati</taxon>
        <taxon>Pseudomonadota</taxon>
        <taxon>Betaproteobacteria</taxon>
        <taxon>Burkholderiales</taxon>
        <taxon>Oxalobacteraceae</taxon>
        <taxon>Herbaspirillum</taxon>
    </lineage>
</organism>
<dbReference type="Proteomes" id="UP000214747">
    <property type="component" value="Unassembled WGS sequence"/>
</dbReference>
<protein>
    <recommendedName>
        <fullName evidence="3">ParB/Sulfiredoxin domain-containing protein</fullName>
    </recommendedName>
</protein>
<keyword evidence="2" id="KW-1185">Reference proteome</keyword>
<sequence length="144" mass="15910">MAYGDQMEVSATGAAGGKVVMYEDALHNVRTYNGQAESGKGWAILKATPEKVLAWLKDAEFANGSYGDPPRGFNPYPDKLARLDSLREGQGRALDMGVVYEKVPGLYEFMNGRHRSYWLATNGAEFVPFVVPAHQVEHFTQLLV</sequence>
<dbReference type="EMBL" id="NJGV01000040">
    <property type="protein sequence ID" value="OWY31827.1"/>
    <property type="molecule type" value="Genomic_DNA"/>
</dbReference>
<accession>A0A225SLJ9</accession>
<reference evidence="1 2" key="1">
    <citation type="journal article" date="2010" name="Int. J. Syst. Evol. Microbiol.">
        <title>Reclassification of Herbaspirillum putei as a later heterotypic synonym of Herbaspirillum huttiense, with the description of H. huttiense subsp. huttiense subsp. nov. and H. huttiense subsp. putei subsp. nov., comb. nov., and description of Herbaspirillum aquaticum sp. nov.</title>
        <authorList>
            <person name="Dobritsa A.P."/>
            <person name="Reddy M.C."/>
            <person name="Samadpour M."/>
        </authorList>
    </citation>
    <scope>NUCLEOTIDE SEQUENCE [LARGE SCALE GENOMIC DNA]</scope>
    <source>
        <strain evidence="1 2">IEH 4430</strain>
    </source>
</reference>
<evidence type="ECO:0000313" key="2">
    <source>
        <dbReference type="Proteomes" id="UP000214747"/>
    </source>
</evidence>
<proteinExistence type="predicted"/>
<evidence type="ECO:0000313" key="1">
    <source>
        <dbReference type="EMBL" id="OWY31827.1"/>
    </source>
</evidence>
<comment type="caution">
    <text evidence="1">The sequence shown here is derived from an EMBL/GenBank/DDBJ whole genome shotgun (WGS) entry which is preliminary data.</text>
</comment>